<protein>
    <submittedName>
        <fullName evidence="1">Uncharacterized protein</fullName>
    </submittedName>
</protein>
<dbReference type="InterPro" id="IPR032675">
    <property type="entry name" value="LRR_dom_sf"/>
</dbReference>
<gene>
    <name evidence="1" type="ORF">AMATHDRAFT_49737</name>
</gene>
<accession>A0A2A9NIT8</accession>
<organism evidence="1 2">
    <name type="scientific">Amanita thiersii Skay4041</name>
    <dbReference type="NCBI Taxonomy" id="703135"/>
    <lineage>
        <taxon>Eukaryota</taxon>
        <taxon>Fungi</taxon>
        <taxon>Dikarya</taxon>
        <taxon>Basidiomycota</taxon>
        <taxon>Agaricomycotina</taxon>
        <taxon>Agaricomycetes</taxon>
        <taxon>Agaricomycetidae</taxon>
        <taxon>Agaricales</taxon>
        <taxon>Pluteineae</taxon>
        <taxon>Amanitaceae</taxon>
        <taxon>Amanita</taxon>
    </lineage>
</organism>
<dbReference type="EMBL" id="KZ302074">
    <property type="protein sequence ID" value="PFH48167.1"/>
    <property type="molecule type" value="Genomic_DNA"/>
</dbReference>
<dbReference type="Gene3D" id="1.20.1280.50">
    <property type="match status" value="1"/>
</dbReference>
<evidence type="ECO:0000313" key="2">
    <source>
        <dbReference type="Proteomes" id="UP000242287"/>
    </source>
</evidence>
<dbReference type="AlphaFoldDB" id="A0A2A9NIT8"/>
<keyword evidence="2" id="KW-1185">Reference proteome</keyword>
<dbReference type="SUPFAM" id="SSF52047">
    <property type="entry name" value="RNI-like"/>
    <property type="match status" value="1"/>
</dbReference>
<dbReference type="Proteomes" id="UP000242287">
    <property type="component" value="Unassembled WGS sequence"/>
</dbReference>
<dbReference type="Gene3D" id="3.80.10.10">
    <property type="entry name" value="Ribonuclease Inhibitor"/>
    <property type="match status" value="1"/>
</dbReference>
<proteinExistence type="predicted"/>
<dbReference type="STRING" id="703135.A0A2A9NIT8"/>
<dbReference type="OrthoDB" id="3365698at2759"/>
<evidence type="ECO:0000313" key="1">
    <source>
        <dbReference type="EMBL" id="PFH48167.1"/>
    </source>
</evidence>
<name>A0A2A9NIT8_9AGAR</name>
<sequence length="507" mass="59058">MEVDAIPPIERCPQEILENIFIECLPPVHEPDRSFIPLRLSHVCSWWRTIAFNLPPLWRSLYLADNLKKRSKYEIFCPDKKRSIDSAAADNMKHLTKLWADNARHRSLSVYLEMNSFCHGAGNIVTNVANRLQFLRLQVLPSYIFEPFINTADIEVEQLESLHLTWNYSSAIMFNNVTAFTAAPKLHKLRLDFESIIDTIDNQMLEPSFTSYHFMVPWQQLTHVCMDNITLETWDDLLRSCPQLQECLVTFGNFADVTSSPLMLAQAPTTIRRLTKLGINLGRSGGLFSFDQLEMPALQSLQISAKPWMRNERARKFDWQDSLVPSFKWLGNLESLTVSLQDMSTRIDDLIKVLPYMKGLKNLTILYIENGSDVDTILRSLTHDSIPSTCPEDWVLPNLECLKLEMASTYDLRPATETLPCSIYNFVRHRWWKPVDSEDPGMSRRFASHRHLRSCNIGMTFFRKRGARKFFREVDQLLTPFRVQGLHAQIYESHCNWTYDRMTHDWW</sequence>
<reference evidence="1 2" key="1">
    <citation type="submission" date="2014-02" db="EMBL/GenBank/DDBJ databases">
        <title>Transposable element dynamics among asymbiotic and ectomycorrhizal Amanita fungi.</title>
        <authorList>
            <consortium name="DOE Joint Genome Institute"/>
            <person name="Hess J."/>
            <person name="Skrede I."/>
            <person name="Wolfe B."/>
            <person name="LaButti K."/>
            <person name="Ohm R.A."/>
            <person name="Grigoriev I.V."/>
            <person name="Pringle A."/>
        </authorList>
    </citation>
    <scope>NUCLEOTIDE SEQUENCE [LARGE SCALE GENOMIC DNA]</scope>
    <source>
        <strain evidence="1 2">SKay4041</strain>
    </source>
</reference>